<gene>
    <name evidence="1" type="ORF">DPEC_G00353170</name>
</gene>
<keyword evidence="2" id="KW-1185">Reference proteome</keyword>
<proteinExistence type="predicted"/>
<evidence type="ECO:0000313" key="1">
    <source>
        <dbReference type="EMBL" id="KAJ7985543.1"/>
    </source>
</evidence>
<comment type="caution">
    <text evidence="1">The sequence shown here is derived from an EMBL/GenBank/DDBJ whole genome shotgun (WGS) entry which is preliminary data.</text>
</comment>
<accession>A0ACC2F2E3</accession>
<dbReference type="EMBL" id="CM055763">
    <property type="protein sequence ID" value="KAJ7985543.1"/>
    <property type="molecule type" value="Genomic_DNA"/>
</dbReference>
<evidence type="ECO:0000313" key="2">
    <source>
        <dbReference type="Proteomes" id="UP001157502"/>
    </source>
</evidence>
<name>A0ACC2F2E3_DALPE</name>
<reference evidence="1" key="1">
    <citation type="submission" date="2021-05" db="EMBL/GenBank/DDBJ databases">
        <authorList>
            <person name="Pan Q."/>
            <person name="Jouanno E."/>
            <person name="Zahm M."/>
            <person name="Klopp C."/>
            <person name="Cabau C."/>
            <person name="Louis A."/>
            <person name="Berthelot C."/>
            <person name="Parey E."/>
            <person name="Roest Crollius H."/>
            <person name="Montfort J."/>
            <person name="Robinson-Rechavi M."/>
            <person name="Bouchez O."/>
            <person name="Lampietro C."/>
            <person name="Lopez Roques C."/>
            <person name="Donnadieu C."/>
            <person name="Postlethwait J."/>
            <person name="Bobe J."/>
            <person name="Dillon D."/>
            <person name="Chandos A."/>
            <person name="von Hippel F."/>
            <person name="Guiguen Y."/>
        </authorList>
    </citation>
    <scope>NUCLEOTIDE SEQUENCE</scope>
    <source>
        <strain evidence="1">YG-Jan2019</strain>
    </source>
</reference>
<protein>
    <submittedName>
        <fullName evidence="1">Uncharacterized protein</fullName>
    </submittedName>
</protein>
<organism evidence="1 2">
    <name type="scientific">Dallia pectoralis</name>
    <name type="common">Alaska blackfish</name>
    <dbReference type="NCBI Taxonomy" id="75939"/>
    <lineage>
        <taxon>Eukaryota</taxon>
        <taxon>Metazoa</taxon>
        <taxon>Chordata</taxon>
        <taxon>Craniata</taxon>
        <taxon>Vertebrata</taxon>
        <taxon>Euteleostomi</taxon>
        <taxon>Actinopterygii</taxon>
        <taxon>Neopterygii</taxon>
        <taxon>Teleostei</taxon>
        <taxon>Protacanthopterygii</taxon>
        <taxon>Esociformes</taxon>
        <taxon>Umbridae</taxon>
        <taxon>Dallia</taxon>
    </lineage>
</organism>
<sequence length="315" mass="34612">MMNLSKSFTRASATMFHVQNGVGTYMHPGTGGSLFSFLGGQAFNNQYLASEVDVPFENVMAEPPVRPTKLDVNNTKSNVADCRSSDLENDEHSDDSLPCTPLVATECTAGLSNCPSGDEVLDTETRQLIDNVLKDYTGLPQSLKQSVTFRTMIRVVKDVISKHHYAYNGMISKLDLDGKGDDLSVITSVAKSLFSDGITNWGRIVSLVAFGAVVSQQLKERGKGNCIELVGQEISAYLLTAQRDWLVKNKSWDGFVEFFHVEDPESSVRKTLMAFAGVAGIGATLALLIRRKRLQGDNPIQFSKKHLRRSSKEPQ</sequence>
<dbReference type="Proteomes" id="UP001157502">
    <property type="component" value="Chromosome 36"/>
</dbReference>